<sequence length="201" mass="21985">MPIDQDENEDPSRVPPTMQGSKVSDSKDVKNSTIESINSNGGNFGSCDAVIAIAIDNMSDTVVSRASIAANDSGIENEAASCVPRRRKRPQPPKIEIPSFVKELCFCERKRPGKGNQRISVDNIFGSSSNQVSEDAGARNVVQVAMHISPEINAAFYNNISIGLDLLRTNYDLNEEAGEPSLLRQTERGYVLEIFRELQAL</sequence>
<evidence type="ECO:0000313" key="3">
    <source>
        <dbReference type="Proteomes" id="UP001419268"/>
    </source>
</evidence>
<feature type="region of interest" description="Disordered" evidence="1">
    <location>
        <begin position="1"/>
        <end position="38"/>
    </location>
</feature>
<reference evidence="2 3" key="1">
    <citation type="submission" date="2024-01" db="EMBL/GenBank/DDBJ databases">
        <title>Genome assemblies of Stephania.</title>
        <authorList>
            <person name="Yang L."/>
        </authorList>
    </citation>
    <scope>NUCLEOTIDE SEQUENCE [LARGE SCALE GENOMIC DNA]</scope>
    <source>
        <strain evidence="2">JXDWG</strain>
        <tissue evidence="2">Leaf</tissue>
    </source>
</reference>
<proteinExistence type="predicted"/>
<gene>
    <name evidence="2" type="ORF">Scep_016815</name>
</gene>
<evidence type="ECO:0000313" key="2">
    <source>
        <dbReference type="EMBL" id="KAK9118722.1"/>
    </source>
</evidence>
<evidence type="ECO:0000256" key="1">
    <source>
        <dbReference type="SAM" id="MobiDB-lite"/>
    </source>
</evidence>
<keyword evidence="3" id="KW-1185">Reference proteome</keyword>
<comment type="caution">
    <text evidence="2">The sequence shown here is derived from an EMBL/GenBank/DDBJ whole genome shotgun (WGS) entry which is preliminary data.</text>
</comment>
<dbReference type="AlphaFoldDB" id="A0AAP0INJ5"/>
<protein>
    <submittedName>
        <fullName evidence="2">Uncharacterized protein</fullName>
    </submittedName>
</protein>
<organism evidence="2 3">
    <name type="scientific">Stephania cephalantha</name>
    <dbReference type="NCBI Taxonomy" id="152367"/>
    <lineage>
        <taxon>Eukaryota</taxon>
        <taxon>Viridiplantae</taxon>
        <taxon>Streptophyta</taxon>
        <taxon>Embryophyta</taxon>
        <taxon>Tracheophyta</taxon>
        <taxon>Spermatophyta</taxon>
        <taxon>Magnoliopsida</taxon>
        <taxon>Ranunculales</taxon>
        <taxon>Menispermaceae</taxon>
        <taxon>Menispermoideae</taxon>
        <taxon>Cissampelideae</taxon>
        <taxon>Stephania</taxon>
    </lineage>
</organism>
<accession>A0AAP0INJ5</accession>
<name>A0AAP0INJ5_9MAGN</name>
<dbReference type="Proteomes" id="UP001419268">
    <property type="component" value="Unassembled WGS sequence"/>
</dbReference>
<dbReference type="EMBL" id="JBBNAG010000007">
    <property type="protein sequence ID" value="KAK9118722.1"/>
    <property type="molecule type" value="Genomic_DNA"/>
</dbReference>